<dbReference type="InterPro" id="IPR018376">
    <property type="entry name" value="Enoyl-CoA_hyd/isom_CS"/>
</dbReference>
<keyword evidence="2" id="KW-0456">Lyase</keyword>
<comment type="similarity">
    <text evidence="1 3">Belongs to the enoyl-CoA hydratase/isomerase family.</text>
</comment>
<reference evidence="5 6" key="1">
    <citation type="submission" date="2017-05" db="EMBL/GenBank/DDBJ databases">
        <title>Complete and WGS of Bordetella genogroups.</title>
        <authorList>
            <person name="Spilker T."/>
            <person name="LiPuma J."/>
        </authorList>
    </citation>
    <scope>NUCLEOTIDE SEQUENCE [LARGE SCALE GENOMIC DNA]</scope>
    <source>
        <strain evidence="5 6">AU17164</strain>
    </source>
</reference>
<proteinExistence type="inferred from homology"/>
<dbReference type="Pfam" id="PF00378">
    <property type="entry name" value="ECH_1"/>
    <property type="match status" value="1"/>
</dbReference>
<dbReference type="CDD" id="cd06558">
    <property type="entry name" value="crotonase-like"/>
    <property type="match status" value="1"/>
</dbReference>
<evidence type="ECO:0000256" key="1">
    <source>
        <dbReference type="ARBA" id="ARBA00005254"/>
    </source>
</evidence>
<dbReference type="RefSeq" id="WP_086072753.1">
    <property type="nucleotide sequence ID" value="NZ_CP021109.1"/>
</dbReference>
<keyword evidence="6" id="KW-1185">Reference proteome</keyword>
<evidence type="ECO:0000313" key="6">
    <source>
        <dbReference type="Proteomes" id="UP000194139"/>
    </source>
</evidence>
<evidence type="ECO:0000256" key="3">
    <source>
        <dbReference type="RuleBase" id="RU003707"/>
    </source>
</evidence>
<name>A0A1W6Z1P7_9BORD</name>
<evidence type="ECO:0000256" key="2">
    <source>
        <dbReference type="ARBA" id="ARBA00023239"/>
    </source>
</evidence>
<dbReference type="SUPFAM" id="SSF52096">
    <property type="entry name" value="ClpP/crotonase"/>
    <property type="match status" value="1"/>
</dbReference>
<dbReference type="AlphaFoldDB" id="A0A1W6Z1P7"/>
<protein>
    <submittedName>
        <fullName evidence="5">Enoyl-CoA hydratase</fullName>
    </submittedName>
</protein>
<organism evidence="5 6">
    <name type="scientific">Bordetella genomosp. 9</name>
    <dbReference type="NCBI Taxonomy" id="1416803"/>
    <lineage>
        <taxon>Bacteria</taxon>
        <taxon>Pseudomonadati</taxon>
        <taxon>Pseudomonadota</taxon>
        <taxon>Betaproteobacteria</taxon>
        <taxon>Burkholderiales</taxon>
        <taxon>Alcaligenaceae</taxon>
        <taxon>Bordetella</taxon>
    </lineage>
</organism>
<dbReference type="InterPro" id="IPR001753">
    <property type="entry name" value="Enoyl-CoA_hydra/iso"/>
</dbReference>
<evidence type="ECO:0000256" key="4">
    <source>
        <dbReference type="SAM" id="MobiDB-lite"/>
    </source>
</evidence>
<dbReference type="Proteomes" id="UP000194139">
    <property type="component" value="Chromosome"/>
</dbReference>
<dbReference type="InterPro" id="IPR014748">
    <property type="entry name" value="Enoyl-CoA_hydra_C"/>
</dbReference>
<dbReference type="GO" id="GO:0016829">
    <property type="term" value="F:lyase activity"/>
    <property type="evidence" value="ECO:0007669"/>
    <property type="project" value="UniProtKB-KW"/>
</dbReference>
<dbReference type="GO" id="GO:0006635">
    <property type="term" value="P:fatty acid beta-oxidation"/>
    <property type="evidence" value="ECO:0007669"/>
    <property type="project" value="TreeGrafter"/>
</dbReference>
<dbReference type="PANTHER" id="PTHR11941:SF54">
    <property type="entry name" value="ENOYL-COA HYDRATASE, MITOCHONDRIAL"/>
    <property type="match status" value="1"/>
</dbReference>
<dbReference type="Gene3D" id="3.90.226.10">
    <property type="entry name" value="2-enoyl-CoA Hydratase, Chain A, domain 1"/>
    <property type="match status" value="1"/>
</dbReference>
<sequence>MQSADTCSPDSGQDRSEAGRVRCRRDGGLARVVLSHPGRMNAITVAMWRELTAVFEQLAADDTVRCVVIGGEGGHFAAGADIREFPHWRADGAGVMHYHRQILAPALRAIERCPHPVVARIDGVCVGGGLEIASLCDLRIAGRSARLGVPINRLGFPMAPDEMAGLLRLAGRATAMELLLEGRILDAAQARDKGLLNRVVDDAGLDEEVRCCTQRIMAGAPLAARLNKRIAARLSTGEPLREDEYQAFFSYAESRDHREGVRAFLAGEAPTFTGD</sequence>
<dbReference type="Gene3D" id="1.10.12.10">
    <property type="entry name" value="Lyase 2-enoyl-coa Hydratase, Chain A, domain 2"/>
    <property type="match status" value="1"/>
</dbReference>
<feature type="compositionally biased region" description="Polar residues" evidence="4">
    <location>
        <begin position="1"/>
        <end position="11"/>
    </location>
</feature>
<accession>A0A1W6Z1P7</accession>
<dbReference type="PANTHER" id="PTHR11941">
    <property type="entry name" value="ENOYL-COA HYDRATASE-RELATED"/>
    <property type="match status" value="1"/>
</dbReference>
<gene>
    <name evidence="5" type="ORF">CAL13_14390</name>
</gene>
<dbReference type="PROSITE" id="PS00166">
    <property type="entry name" value="ENOYL_COA_HYDRATASE"/>
    <property type="match status" value="1"/>
</dbReference>
<dbReference type="EMBL" id="CP021109">
    <property type="protein sequence ID" value="ARP87258.1"/>
    <property type="molecule type" value="Genomic_DNA"/>
</dbReference>
<feature type="region of interest" description="Disordered" evidence="4">
    <location>
        <begin position="1"/>
        <end position="20"/>
    </location>
</feature>
<evidence type="ECO:0000313" key="5">
    <source>
        <dbReference type="EMBL" id="ARP87258.1"/>
    </source>
</evidence>
<dbReference type="InterPro" id="IPR029045">
    <property type="entry name" value="ClpP/crotonase-like_dom_sf"/>
</dbReference>